<dbReference type="GO" id="GO:0006260">
    <property type="term" value="P:DNA replication"/>
    <property type="evidence" value="ECO:0007669"/>
    <property type="project" value="InterPro"/>
</dbReference>
<organism evidence="2 3">
    <name type="scientific">Antrihabitans stalagmiti</name>
    <dbReference type="NCBI Taxonomy" id="2799499"/>
    <lineage>
        <taxon>Bacteria</taxon>
        <taxon>Bacillati</taxon>
        <taxon>Actinomycetota</taxon>
        <taxon>Actinomycetes</taxon>
        <taxon>Mycobacteriales</taxon>
        <taxon>Nocardiaceae</taxon>
        <taxon>Antrihabitans</taxon>
    </lineage>
</organism>
<reference evidence="2" key="1">
    <citation type="submission" date="2020-12" db="EMBL/GenBank/DDBJ databases">
        <title>Antrihabitans popcorni sp. nov. and Antrihabitans auranticaus sp. nov., isolated from a larva cave.</title>
        <authorList>
            <person name="Lee S.D."/>
            <person name="Kim I.S."/>
        </authorList>
    </citation>
    <scope>NUCLEOTIDE SEQUENCE</scope>
    <source>
        <strain evidence="2">YC3-6</strain>
    </source>
</reference>
<proteinExistence type="predicted"/>
<accession>A0A934NWQ5</accession>
<dbReference type="SUPFAM" id="SSF52540">
    <property type="entry name" value="P-loop containing nucleoside triphosphate hydrolases"/>
    <property type="match status" value="1"/>
</dbReference>
<dbReference type="InterPro" id="IPR007694">
    <property type="entry name" value="DNA_helicase_DnaB-like_C"/>
</dbReference>
<feature type="domain" description="SF4 helicase" evidence="1">
    <location>
        <begin position="175"/>
        <end position="431"/>
    </location>
</feature>
<evidence type="ECO:0000313" key="3">
    <source>
        <dbReference type="Proteomes" id="UP000655868"/>
    </source>
</evidence>
<dbReference type="PANTHER" id="PTHR30153">
    <property type="entry name" value="REPLICATIVE DNA HELICASE DNAB"/>
    <property type="match status" value="1"/>
</dbReference>
<protein>
    <submittedName>
        <fullName evidence="2">AAA family ATPase</fullName>
    </submittedName>
</protein>
<dbReference type="GO" id="GO:0003678">
    <property type="term" value="F:DNA helicase activity"/>
    <property type="evidence" value="ECO:0007669"/>
    <property type="project" value="InterPro"/>
</dbReference>
<dbReference type="RefSeq" id="WP_199708504.1">
    <property type="nucleotide sequence ID" value="NZ_JAEMNV010000014.1"/>
</dbReference>
<dbReference type="Gene3D" id="3.40.50.300">
    <property type="entry name" value="P-loop containing nucleotide triphosphate hydrolases"/>
    <property type="match status" value="1"/>
</dbReference>
<dbReference type="GO" id="GO:0005524">
    <property type="term" value="F:ATP binding"/>
    <property type="evidence" value="ECO:0007669"/>
    <property type="project" value="InterPro"/>
</dbReference>
<evidence type="ECO:0000313" key="2">
    <source>
        <dbReference type="EMBL" id="MBJ8342801.1"/>
    </source>
</evidence>
<evidence type="ECO:0000259" key="1">
    <source>
        <dbReference type="PROSITE" id="PS51199"/>
    </source>
</evidence>
<dbReference type="PROSITE" id="PS51199">
    <property type="entry name" value="SF4_HELICASE"/>
    <property type="match status" value="1"/>
</dbReference>
<dbReference type="PANTHER" id="PTHR30153:SF2">
    <property type="entry name" value="REPLICATIVE DNA HELICASE"/>
    <property type="match status" value="1"/>
</dbReference>
<dbReference type="EMBL" id="JAEMNV010000014">
    <property type="protein sequence ID" value="MBJ8342801.1"/>
    <property type="molecule type" value="Genomic_DNA"/>
</dbReference>
<dbReference type="Gene3D" id="1.10.860.10">
    <property type="entry name" value="DNAb Helicase, Chain A"/>
    <property type="match status" value="1"/>
</dbReference>
<dbReference type="AlphaFoldDB" id="A0A934NWQ5"/>
<sequence>MSSVGVELDRAEELAEGPNDEFILGTALLSMTSRHLVPDLLKAVPAQDFIDTHLGEMWGAAQAIINRGDAISRRALLAERDTPAIRARLQQMSGEPVEVNKLRHAATTVIDLAKTRRLIQALKRIAEHTPHAETYSEALQFASERLSELAEAKPSKDAHAFADVLANWWEWLSAPTDQIRTVGTPWAELDDMLAGGLHPGRSYVVGGRPGEGKSIALLNLAVNAAEHGHPGVIFSVEMGEVEVVSRIMAAGAHAEYRQITKRQLDDHNHMKIAEYADTYGAMPLTLVDRSDITVDYIAAQCRTLKRRPEGLDVIVVDYLQLLRESDSRQSRERQVANISRALKVLARELDCAVIIACQLNRNSAAADRKPLLSDLRESGAIEQDCDVAILLHHELANGQPSGEVTLCIAKNRTGKLGSVTLPWRAYQARIG</sequence>
<keyword evidence="3" id="KW-1185">Reference proteome</keyword>
<name>A0A934NWQ5_9NOCA</name>
<gene>
    <name evidence="2" type="ORF">JGU71_28315</name>
</gene>
<dbReference type="Proteomes" id="UP000655868">
    <property type="component" value="Unassembled WGS sequence"/>
</dbReference>
<dbReference type="InterPro" id="IPR027417">
    <property type="entry name" value="P-loop_NTPase"/>
</dbReference>
<dbReference type="Pfam" id="PF03796">
    <property type="entry name" value="DnaB_C"/>
    <property type="match status" value="1"/>
</dbReference>
<comment type="caution">
    <text evidence="2">The sequence shown here is derived from an EMBL/GenBank/DDBJ whole genome shotgun (WGS) entry which is preliminary data.</text>
</comment>
<dbReference type="GO" id="GO:0005829">
    <property type="term" value="C:cytosol"/>
    <property type="evidence" value="ECO:0007669"/>
    <property type="project" value="TreeGrafter"/>
</dbReference>
<dbReference type="InterPro" id="IPR016136">
    <property type="entry name" value="DNA_helicase_N/primase_C"/>
</dbReference>